<keyword evidence="1" id="KW-0547">Nucleotide-binding</keyword>
<dbReference type="PANTHER" id="PTHR32120:SF11">
    <property type="entry name" value="SMALL RIBOSOMAL SUBUNIT BIOGENESIS GTPASE RSGA 1, MITOCHONDRIAL-RELATED"/>
    <property type="match status" value="1"/>
</dbReference>
<dbReference type="SUPFAM" id="SSF50249">
    <property type="entry name" value="Nucleic acid-binding proteins"/>
    <property type="match status" value="1"/>
</dbReference>
<dbReference type="PROSITE" id="PS50936">
    <property type="entry name" value="ENGC_GTPASE"/>
    <property type="match status" value="1"/>
</dbReference>
<dbReference type="InterPro" id="IPR027417">
    <property type="entry name" value="P-loop_NTPase"/>
</dbReference>
<dbReference type="Gene3D" id="3.40.50.300">
    <property type="entry name" value="P-loop containing nucleotide triphosphate hydrolases"/>
    <property type="match status" value="1"/>
</dbReference>
<dbReference type="InterPro" id="IPR010914">
    <property type="entry name" value="RsgA_GTPase_dom"/>
</dbReference>
<name>A0A381PQB6_9ZZZZ</name>
<evidence type="ECO:0000256" key="1">
    <source>
        <dbReference type="ARBA" id="ARBA00022741"/>
    </source>
</evidence>
<keyword evidence="2" id="KW-0342">GTP-binding</keyword>
<feature type="domain" description="CP-type G" evidence="4">
    <location>
        <begin position="66"/>
        <end position="231"/>
    </location>
</feature>
<dbReference type="PROSITE" id="PS51721">
    <property type="entry name" value="G_CP"/>
    <property type="match status" value="1"/>
</dbReference>
<dbReference type="Gene3D" id="1.10.40.50">
    <property type="entry name" value="Probable gtpase engc, domain 3"/>
    <property type="match status" value="1"/>
</dbReference>
<dbReference type="Pfam" id="PF03193">
    <property type="entry name" value="RsgA_GTPase"/>
    <property type="match status" value="1"/>
</dbReference>
<proteinExistence type="inferred from homology"/>
<reference evidence="5" key="1">
    <citation type="submission" date="2018-05" db="EMBL/GenBank/DDBJ databases">
        <authorList>
            <person name="Lanie J.A."/>
            <person name="Ng W.-L."/>
            <person name="Kazmierczak K.M."/>
            <person name="Andrzejewski T.M."/>
            <person name="Davidsen T.M."/>
            <person name="Wayne K.J."/>
            <person name="Tettelin H."/>
            <person name="Glass J.I."/>
            <person name="Rusch D."/>
            <person name="Podicherti R."/>
            <person name="Tsui H.-C.T."/>
            <person name="Winkler M.E."/>
        </authorList>
    </citation>
    <scope>NUCLEOTIDE SEQUENCE</scope>
</reference>
<dbReference type="InterPro" id="IPR030378">
    <property type="entry name" value="G_CP_dom"/>
</dbReference>
<evidence type="ECO:0000259" key="4">
    <source>
        <dbReference type="PROSITE" id="PS51721"/>
    </source>
</evidence>
<dbReference type="InterPro" id="IPR012340">
    <property type="entry name" value="NA-bd_OB-fold"/>
</dbReference>
<evidence type="ECO:0000256" key="2">
    <source>
        <dbReference type="ARBA" id="ARBA00023134"/>
    </source>
</evidence>
<dbReference type="AlphaFoldDB" id="A0A381PQB6"/>
<dbReference type="InterPro" id="IPR004881">
    <property type="entry name" value="Ribosome_biogen_GTPase_RsgA"/>
</dbReference>
<evidence type="ECO:0000313" key="5">
    <source>
        <dbReference type="EMBL" id="SUZ69245.1"/>
    </source>
</evidence>
<dbReference type="GO" id="GO:0003924">
    <property type="term" value="F:GTPase activity"/>
    <property type="evidence" value="ECO:0007669"/>
    <property type="project" value="InterPro"/>
</dbReference>
<dbReference type="PANTHER" id="PTHR32120">
    <property type="entry name" value="SMALL RIBOSOMAL SUBUNIT BIOGENESIS GTPASE RSGA"/>
    <property type="match status" value="1"/>
</dbReference>
<evidence type="ECO:0000259" key="3">
    <source>
        <dbReference type="PROSITE" id="PS50936"/>
    </source>
</evidence>
<dbReference type="GO" id="GO:0005525">
    <property type="term" value="F:GTP binding"/>
    <property type="evidence" value="ECO:0007669"/>
    <property type="project" value="UniProtKB-KW"/>
</dbReference>
<accession>A0A381PQB6</accession>
<evidence type="ECO:0008006" key="6">
    <source>
        <dbReference type="Google" id="ProtNLM"/>
    </source>
</evidence>
<dbReference type="SUPFAM" id="SSF52540">
    <property type="entry name" value="P-loop containing nucleoside triphosphate hydrolases"/>
    <property type="match status" value="1"/>
</dbReference>
<dbReference type="EMBL" id="UINC01001057">
    <property type="protein sequence ID" value="SUZ69245.1"/>
    <property type="molecule type" value="Genomic_DNA"/>
</dbReference>
<dbReference type="CDD" id="cd01854">
    <property type="entry name" value="YjeQ_EngC"/>
    <property type="match status" value="1"/>
</dbReference>
<dbReference type="NCBIfam" id="TIGR00157">
    <property type="entry name" value="ribosome small subunit-dependent GTPase A"/>
    <property type="match status" value="1"/>
</dbReference>
<sequence>MILKINHKAHVIATYSQRMIVRTVNGEHFNARIKGKNLRPVCGDWVLIESIKNENEKLITKISVRNNELSRINTRGKREILAANINLLIIVIAVHPEPDWYVVDRYISTAENMGIKAVIVFNKIDLDKKNNKAIAFIQDYKKIGYQTIKCSVKENSNLDKICQIVENKTAILVGQSGVGKSSIINKTTNNILKISEISVVSGQGKHTTANSMMFDLPNKGKLIDSPGIRDFITYAESFSEIISGYKEIKLRGVDCKFHNCRHLREPDCAVKYAVLKGKITNHRYNSFKRLINILKNLKKIN</sequence>
<dbReference type="HAMAP" id="MF_01820">
    <property type="entry name" value="GTPase_RsgA"/>
    <property type="match status" value="1"/>
</dbReference>
<feature type="domain" description="EngC GTPase" evidence="3">
    <location>
        <begin position="83"/>
        <end position="229"/>
    </location>
</feature>
<organism evidence="5">
    <name type="scientific">marine metagenome</name>
    <dbReference type="NCBI Taxonomy" id="408172"/>
    <lineage>
        <taxon>unclassified sequences</taxon>
        <taxon>metagenomes</taxon>
        <taxon>ecological metagenomes</taxon>
    </lineage>
</organism>
<protein>
    <recommendedName>
        <fullName evidence="6">EngC GTPase domain-containing protein</fullName>
    </recommendedName>
</protein>
<gene>
    <name evidence="5" type="ORF">METZ01_LOCUS22099</name>
</gene>